<gene>
    <name evidence="1" type="ordered locus">HDEF_1265</name>
</gene>
<evidence type="ECO:0000313" key="2">
    <source>
        <dbReference type="Proteomes" id="UP000002334"/>
    </source>
</evidence>
<name>C4K5S5_HAMD5</name>
<dbReference type="STRING" id="572265.HDEF_1265"/>
<accession>C4K5S5</accession>
<proteinExistence type="predicted"/>
<dbReference type="EMBL" id="CP001277">
    <property type="protein sequence ID" value="ACQ67918.1"/>
    <property type="molecule type" value="Genomic_DNA"/>
</dbReference>
<dbReference type="KEGG" id="hde:HDEF_1265"/>
<reference evidence="1 2" key="1">
    <citation type="journal article" date="2009" name="Proc. Natl. Acad. Sci. U.S.A.">
        <title>Hamiltonella defensa, genome evolution of protective bacterial endosymbiont from pathogenic ancestors.</title>
        <authorList>
            <person name="Degnan P.H."/>
            <person name="Yu Y."/>
            <person name="Sisneros N."/>
            <person name="Wing R.A."/>
            <person name="Moran N.A."/>
        </authorList>
    </citation>
    <scope>NUCLEOTIDE SEQUENCE [LARGE SCALE GENOMIC DNA]</scope>
    <source>
        <strain evidence="2">5AT</strain>
    </source>
</reference>
<dbReference type="HOGENOM" id="CLU_3356553_0_0_6"/>
<protein>
    <submittedName>
        <fullName evidence="1">Uncharacterized protein</fullName>
    </submittedName>
</protein>
<dbReference type="AlphaFoldDB" id="C4K5S5"/>
<sequence length="36" mass="4515">MPYQHFHQIREAVLRRIDKKGHFIRKKFKRFDCDGL</sequence>
<keyword evidence="2" id="KW-1185">Reference proteome</keyword>
<evidence type="ECO:0000313" key="1">
    <source>
        <dbReference type="EMBL" id="ACQ67918.1"/>
    </source>
</evidence>
<dbReference type="Proteomes" id="UP000002334">
    <property type="component" value="Chromosome"/>
</dbReference>
<organism evidence="1 2">
    <name type="scientific">Hamiltonella defensa subsp. Acyrthosiphon pisum (strain 5AT)</name>
    <dbReference type="NCBI Taxonomy" id="572265"/>
    <lineage>
        <taxon>Bacteria</taxon>
        <taxon>Pseudomonadati</taxon>
        <taxon>Pseudomonadota</taxon>
        <taxon>Gammaproteobacteria</taxon>
        <taxon>Enterobacterales</taxon>
        <taxon>Enterobacteriaceae</taxon>
        <taxon>aphid secondary symbionts</taxon>
        <taxon>Candidatus Williamhamiltonella</taxon>
    </lineage>
</organism>